<keyword evidence="3" id="KW-1185">Reference proteome</keyword>
<dbReference type="InterPro" id="IPR032675">
    <property type="entry name" value="LRR_dom_sf"/>
</dbReference>
<dbReference type="EMBL" id="KN834830">
    <property type="protein sequence ID" value="KIK53321.1"/>
    <property type="molecule type" value="Genomic_DNA"/>
</dbReference>
<organism evidence="2 3">
    <name type="scientific">Collybiopsis luxurians FD-317 M1</name>
    <dbReference type="NCBI Taxonomy" id="944289"/>
    <lineage>
        <taxon>Eukaryota</taxon>
        <taxon>Fungi</taxon>
        <taxon>Dikarya</taxon>
        <taxon>Basidiomycota</taxon>
        <taxon>Agaricomycotina</taxon>
        <taxon>Agaricomycetes</taxon>
        <taxon>Agaricomycetidae</taxon>
        <taxon>Agaricales</taxon>
        <taxon>Marasmiineae</taxon>
        <taxon>Omphalotaceae</taxon>
        <taxon>Collybiopsis</taxon>
        <taxon>Collybiopsis luxurians</taxon>
    </lineage>
</organism>
<proteinExistence type="predicted"/>
<evidence type="ECO:0000256" key="1">
    <source>
        <dbReference type="SAM" id="Coils"/>
    </source>
</evidence>
<dbReference type="OrthoDB" id="3022400at2759"/>
<gene>
    <name evidence="2" type="ORF">GYMLUDRAFT_49340</name>
</gene>
<dbReference type="AlphaFoldDB" id="A0A0D0BF74"/>
<feature type="coiled-coil region" evidence="1">
    <location>
        <begin position="46"/>
        <end position="80"/>
    </location>
</feature>
<sequence>MAHSTSTADKLCWRCKNPIPPARVNINASELHTKLRSQYGPSMLTAQEVDEIVKSCERDLEDYETEVVQLQSQILLLQQKRQHIKTYMTNARSLLSPVRRVPNEILGVIFEYACNQNLIQEFPWSLDDNPPPTELTSPAISFLPALSISSTCSRWHSIAKSSNLWSNLRLEVTTKFPGLLDPTMNIIQMFLTRSAERLLDIHLTISGDPQNHISPVFDLLLQHSVRWKVFKFQGWNSAVRPCMISKHLEYDPTRDFPNLEILEIANVCPEELDVFRNAPKLRKLRHWFMMPAHLPLAQLTHITCYAAFGGLDDLFDFCPNVVSLELSSLQRSPGHSFQSVTPKTSYRVTSLTLLDDCVKTDRTLDLALLNLTLPALKELRVERKLSWQGHNARWPKDIFFSFLSRSSCKLTKLTISSIGISDTDLIPALQLLSSLVSLEINDYEASPNISPITSRFIRSLEFSGSNSTLIPKLRCLSLDYSGYGFDDLGFISMVSSRWLLDPRYAKMVGVECLRSVEMRFRQREVNGALYKPLQLLDKMGLRVTVLGKNNTKI</sequence>
<protein>
    <recommendedName>
        <fullName evidence="4">F-box domain-containing protein</fullName>
    </recommendedName>
</protein>
<keyword evidence="1" id="KW-0175">Coiled coil</keyword>
<dbReference type="InterPro" id="IPR036047">
    <property type="entry name" value="F-box-like_dom_sf"/>
</dbReference>
<dbReference type="SUPFAM" id="SSF52058">
    <property type="entry name" value="L domain-like"/>
    <property type="match status" value="1"/>
</dbReference>
<evidence type="ECO:0000313" key="2">
    <source>
        <dbReference type="EMBL" id="KIK53321.1"/>
    </source>
</evidence>
<dbReference type="HOGENOM" id="CLU_018544_12_1_1"/>
<dbReference type="Proteomes" id="UP000053593">
    <property type="component" value="Unassembled WGS sequence"/>
</dbReference>
<name>A0A0D0BF74_9AGAR</name>
<accession>A0A0D0BF74</accession>
<reference evidence="2 3" key="1">
    <citation type="submission" date="2014-04" db="EMBL/GenBank/DDBJ databases">
        <title>Evolutionary Origins and Diversification of the Mycorrhizal Mutualists.</title>
        <authorList>
            <consortium name="DOE Joint Genome Institute"/>
            <consortium name="Mycorrhizal Genomics Consortium"/>
            <person name="Kohler A."/>
            <person name="Kuo A."/>
            <person name="Nagy L.G."/>
            <person name="Floudas D."/>
            <person name="Copeland A."/>
            <person name="Barry K.W."/>
            <person name="Cichocki N."/>
            <person name="Veneault-Fourrey C."/>
            <person name="LaButti K."/>
            <person name="Lindquist E.A."/>
            <person name="Lipzen A."/>
            <person name="Lundell T."/>
            <person name="Morin E."/>
            <person name="Murat C."/>
            <person name="Riley R."/>
            <person name="Ohm R."/>
            <person name="Sun H."/>
            <person name="Tunlid A."/>
            <person name="Henrissat B."/>
            <person name="Grigoriev I.V."/>
            <person name="Hibbett D.S."/>
            <person name="Martin F."/>
        </authorList>
    </citation>
    <scope>NUCLEOTIDE SEQUENCE [LARGE SCALE GENOMIC DNA]</scope>
    <source>
        <strain evidence="2 3">FD-317 M1</strain>
    </source>
</reference>
<dbReference type="SUPFAM" id="SSF81383">
    <property type="entry name" value="F-box domain"/>
    <property type="match status" value="1"/>
</dbReference>
<evidence type="ECO:0008006" key="4">
    <source>
        <dbReference type="Google" id="ProtNLM"/>
    </source>
</evidence>
<dbReference type="Gene3D" id="3.80.10.10">
    <property type="entry name" value="Ribonuclease Inhibitor"/>
    <property type="match status" value="1"/>
</dbReference>
<evidence type="ECO:0000313" key="3">
    <source>
        <dbReference type="Proteomes" id="UP000053593"/>
    </source>
</evidence>